<keyword evidence="1" id="KW-0812">Transmembrane</keyword>
<feature type="transmembrane region" description="Helical" evidence="1">
    <location>
        <begin position="12"/>
        <end position="30"/>
    </location>
</feature>
<proteinExistence type="predicted"/>
<name>A0A075FIX9_9EURY</name>
<accession>A0A075FIX9</accession>
<keyword evidence="1" id="KW-1133">Transmembrane helix</keyword>
<dbReference type="EMBL" id="KF900332">
    <property type="protein sequence ID" value="AIE91264.1"/>
    <property type="molecule type" value="Genomic_DNA"/>
</dbReference>
<evidence type="ECO:0000313" key="2">
    <source>
        <dbReference type="EMBL" id="AIE91264.1"/>
    </source>
</evidence>
<organism evidence="2">
    <name type="scientific">uncultured marine group II/III euryarchaeote AD1000_113_C07</name>
    <dbReference type="NCBI Taxonomy" id="1457718"/>
    <lineage>
        <taxon>Archaea</taxon>
        <taxon>Methanobacteriati</taxon>
        <taxon>Methanobacteriota</taxon>
        <taxon>environmental samples</taxon>
    </lineage>
</organism>
<dbReference type="AlphaFoldDB" id="A0A075FIX9"/>
<reference evidence="2" key="1">
    <citation type="journal article" date="2014" name="Genome Biol. Evol.">
        <title>Pangenome evidence for extensive interdomain horizontal transfer affecting lineage core and shell genes in uncultured planktonic thaumarchaeota and euryarchaeota.</title>
        <authorList>
            <person name="Deschamps P."/>
            <person name="Zivanovic Y."/>
            <person name="Moreira D."/>
            <person name="Rodriguez-Valera F."/>
            <person name="Lopez-Garcia P."/>
        </authorList>
    </citation>
    <scope>NUCLEOTIDE SEQUENCE</scope>
</reference>
<evidence type="ECO:0000256" key="1">
    <source>
        <dbReference type="SAM" id="Phobius"/>
    </source>
</evidence>
<keyword evidence="1" id="KW-0472">Membrane</keyword>
<sequence>MDFESLIDTPRKQAMLGISIAFMIVFPLYFQVMPSLIDDDLLASSSGGGARGGWVVTFNEVTIELSESVNLGDGDSHDSFFDVESEFFIGYVEVFVTCNDNDDPGPGFSDSVDGTSDVSGVDGEFDDQSDSGTCGGGNSGFTMGWDVTSNYTGESYQIEDVSEGDIRAEWNDGGFGRGTWALTITADISAPPGIGGFVDSNEDYDITWTAVTYEVVLEPIVDL</sequence>
<protein>
    <submittedName>
        <fullName evidence="2">Uncharacterized protein</fullName>
    </submittedName>
</protein>